<dbReference type="Pfam" id="PF10931">
    <property type="entry name" value="DUF2735"/>
    <property type="match status" value="1"/>
</dbReference>
<organism evidence="2 3">
    <name type="scientific">Methylovirgula ligni</name>
    <dbReference type="NCBI Taxonomy" id="569860"/>
    <lineage>
        <taxon>Bacteria</taxon>
        <taxon>Pseudomonadati</taxon>
        <taxon>Pseudomonadota</taxon>
        <taxon>Alphaproteobacteria</taxon>
        <taxon>Hyphomicrobiales</taxon>
        <taxon>Beijerinckiaceae</taxon>
        <taxon>Methylovirgula</taxon>
    </lineage>
</organism>
<evidence type="ECO:0000256" key="1">
    <source>
        <dbReference type="SAM" id="MobiDB-lite"/>
    </source>
</evidence>
<evidence type="ECO:0000313" key="2">
    <source>
        <dbReference type="EMBL" id="REF88844.1"/>
    </source>
</evidence>
<keyword evidence="3" id="KW-1185">Reference proteome</keyword>
<dbReference type="InterPro" id="IPR021232">
    <property type="entry name" value="DUF2735"/>
</dbReference>
<name>A0A3D9Z0Y4_9HYPH</name>
<dbReference type="Proteomes" id="UP000256900">
    <property type="component" value="Unassembled WGS sequence"/>
</dbReference>
<dbReference type="OrthoDB" id="8001436at2"/>
<reference evidence="2 3" key="1">
    <citation type="submission" date="2018-08" db="EMBL/GenBank/DDBJ databases">
        <title>Genomic Encyclopedia of Type Strains, Phase IV (KMG-IV): sequencing the most valuable type-strain genomes for metagenomic binning, comparative biology and taxonomic classification.</title>
        <authorList>
            <person name="Goeker M."/>
        </authorList>
    </citation>
    <scope>NUCLEOTIDE SEQUENCE [LARGE SCALE GENOMIC DNA]</scope>
    <source>
        <strain evidence="2 3">BW863</strain>
    </source>
</reference>
<evidence type="ECO:0000313" key="3">
    <source>
        <dbReference type="Proteomes" id="UP000256900"/>
    </source>
</evidence>
<gene>
    <name evidence="2" type="ORF">DES32_0052</name>
</gene>
<dbReference type="RefSeq" id="WP_115834695.1">
    <property type="nucleotide sequence ID" value="NZ_QUMO01000001.1"/>
</dbReference>
<feature type="compositionally biased region" description="Basic and acidic residues" evidence="1">
    <location>
        <begin position="20"/>
        <end position="31"/>
    </location>
</feature>
<dbReference type="AlphaFoldDB" id="A0A3D9Z0Y4"/>
<proteinExistence type="predicted"/>
<sequence>MEPNSYSGSAKIFAFPSGGRDAESTRREEAGLKENGVLTASLGSGWYHESAMQADVAPVYSSHSTPWWAEAEHESQAKGFANRAF</sequence>
<protein>
    <submittedName>
        <fullName evidence="2">Uncharacterized protein DUF2735</fullName>
    </submittedName>
</protein>
<feature type="region of interest" description="Disordered" evidence="1">
    <location>
        <begin position="1"/>
        <end position="31"/>
    </location>
</feature>
<dbReference type="EMBL" id="QUMO01000001">
    <property type="protein sequence ID" value="REF88844.1"/>
    <property type="molecule type" value="Genomic_DNA"/>
</dbReference>
<comment type="caution">
    <text evidence="2">The sequence shown here is derived from an EMBL/GenBank/DDBJ whole genome shotgun (WGS) entry which is preliminary data.</text>
</comment>
<accession>A0A3D9Z0Y4</accession>